<feature type="compositionally biased region" description="Polar residues" evidence="1">
    <location>
        <begin position="1"/>
        <end position="10"/>
    </location>
</feature>
<reference evidence="2 3" key="1">
    <citation type="journal article" date="2024" name="G3 (Bethesda)">
        <title>Genome assembly of Hibiscus sabdariffa L. provides insights into metabolisms of medicinal natural products.</title>
        <authorList>
            <person name="Kim T."/>
        </authorList>
    </citation>
    <scope>NUCLEOTIDE SEQUENCE [LARGE SCALE GENOMIC DNA]</scope>
    <source>
        <strain evidence="2">TK-2024</strain>
        <tissue evidence="2">Old leaves</tissue>
    </source>
</reference>
<gene>
    <name evidence="2" type="ORF">V6N11_053813</name>
</gene>
<dbReference type="PANTHER" id="PTHR31400">
    <property type="entry name" value="GUANYLYL CYCLASE DOMAIN CONTAINING PROTEIN 1 GUCD1"/>
    <property type="match status" value="1"/>
</dbReference>
<dbReference type="Gene3D" id="3.90.70.10">
    <property type="entry name" value="Cysteine proteinases"/>
    <property type="match status" value="1"/>
</dbReference>
<proteinExistence type="predicted"/>
<dbReference type="PANTHER" id="PTHR31400:SF1">
    <property type="entry name" value="PROTEIN GUCD1"/>
    <property type="match status" value="1"/>
</dbReference>
<dbReference type="InterPro" id="IPR018616">
    <property type="entry name" value="GUCD1"/>
</dbReference>
<feature type="region of interest" description="Disordered" evidence="1">
    <location>
        <begin position="1"/>
        <end position="43"/>
    </location>
</feature>
<evidence type="ECO:0008006" key="4">
    <source>
        <dbReference type="Google" id="ProtNLM"/>
    </source>
</evidence>
<feature type="compositionally biased region" description="Basic and acidic residues" evidence="1">
    <location>
        <begin position="11"/>
        <end position="32"/>
    </location>
</feature>
<sequence>MRHPRSTSNLQERKREREKREGNSRTEEKDPSPRIPHSKISQTKRNPSFFFLLERKNCEEEEELMVKILKADEDDEEGNDEDGTNVAAQCRRFELSSDNRISHEAMLPRSHFVQVPHVNQLFSWDCGLACVLMALNTVGVDDCSIENLAELCCTTSIWTVDLAYLLQRFSIRFFYYTVTFGANPNYSDETYYKEQLPTDLVRVDTLFKKAVEAGINIGCRSISGKEISRWILSGNYIAIALVDQYKLSQSWMEDVIIPGFHGNNVGYTGHYVVICGYDAETDEFEIRDPANSRKHERVSSKCLEEARKSFGTDEDLLLISLEESRRSNYSAL</sequence>
<evidence type="ECO:0000256" key="1">
    <source>
        <dbReference type="SAM" id="MobiDB-lite"/>
    </source>
</evidence>
<organism evidence="2 3">
    <name type="scientific">Hibiscus sabdariffa</name>
    <name type="common">roselle</name>
    <dbReference type="NCBI Taxonomy" id="183260"/>
    <lineage>
        <taxon>Eukaryota</taxon>
        <taxon>Viridiplantae</taxon>
        <taxon>Streptophyta</taxon>
        <taxon>Embryophyta</taxon>
        <taxon>Tracheophyta</taxon>
        <taxon>Spermatophyta</taxon>
        <taxon>Magnoliopsida</taxon>
        <taxon>eudicotyledons</taxon>
        <taxon>Gunneridae</taxon>
        <taxon>Pentapetalae</taxon>
        <taxon>rosids</taxon>
        <taxon>malvids</taxon>
        <taxon>Malvales</taxon>
        <taxon>Malvaceae</taxon>
        <taxon>Malvoideae</taxon>
        <taxon>Hibiscus</taxon>
    </lineage>
</organism>
<comment type="caution">
    <text evidence="2">The sequence shown here is derived from an EMBL/GenBank/DDBJ whole genome shotgun (WGS) entry which is preliminary data.</text>
</comment>
<keyword evidence="3" id="KW-1185">Reference proteome</keyword>
<accession>A0ABR2S211</accession>
<dbReference type="Proteomes" id="UP001396334">
    <property type="component" value="Unassembled WGS sequence"/>
</dbReference>
<name>A0ABR2S211_9ROSI</name>
<dbReference type="Pfam" id="PF09778">
    <property type="entry name" value="Guanylate_cyc_2"/>
    <property type="match status" value="1"/>
</dbReference>
<evidence type="ECO:0000313" key="3">
    <source>
        <dbReference type="Proteomes" id="UP001396334"/>
    </source>
</evidence>
<dbReference type="EMBL" id="JBBPBN010000017">
    <property type="protein sequence ID" value="KAK9019287.1"/>
    <property type="molecule type" value="Genomic_DNA"/>
</dbReference>
<evidence type="ECO:0000313" key="2">
    <source>
        <dbReference type="EMBL" id="KAK9019287.1"/>
    </source>
</evidence>
<protein>
    <recommendedName>
        <fullName evidence="4">Protein GUCD1</fullName>
    </recommendedName>
</protein>